<keyword evidence="4 7" id="KW-1133">Transmembrane helix</keyword>
<evidence type="ECO:0000256" key="3">
    <source>
        <dbReference type="ARBA" id="ARBA00022692"/>
    </source>
</evidence>
<reference evidence="8" key="1">
    <citation type="journal article" date="2014" name="Int. J. Syst. Evol. Microbiol.">
        <title>Complete genome sequence of Corynebacterium casei LMG S-19264T (=DSM 44701T), isolated from a smear-ripened cheese.</title>
        <authorList>
            <consortium name="US DOE Joint Genome Institute (JGI-PGF)"/>
            <person name="Walter F."/>
            <person name="Albersmeier A."/>
            <person name="Kalinowski J."/>
            <person name="Ruckert C."/>
        </authorList>
    </citation>
    <scope>NUCLEOTIDE SEQUENCE</scope>
    <source>
        <strain evidence="8">CGMCC 1.12827</strain>
    </source>
</reference>
<dbReference type="PANTHER" id="PTHR30213">
    <property type="entry name" value="INNER MEMBRANE PROTEIN YHJD"/>
    <property type="match status" value="1"/>
</dbReference>
<organism evidence="8 9">
    <name type="scientific">Gordonia jinhuaensis</name>
    <dbReference type="NCBI Taxonomy" id="1517702"/>
    <lineage>
        <taxon>Bacteria</taxon>
        <taxon>Bacillati</taxon>
        <taxon>Actinomycetota</taxon>
        <taxon>Actinomycetes</taxon>
        <taxon>Mycobacteriales</taxon>
        <taxon>Gordoniaceae</taxon>
        <taxon>Gordonia</taxon>
    </lineage>
</organism>
<dbReference type="EMBL" id="BMGC01000006">
    <property type="protein sequence ID" value="GGB25793.1"/>
    <property type="molecule type" value="Genomic_DNA"/>
</dbReference>
<evidence type="ECO:0000256" key="7">
    <source>
        <dbReference type="SAM" id="Phobius"/>
    </source>
</evidence>
<comment type="subcellular location">
    <subcellularLocation>
        <location evidence="1">Cell membrane</location>
        <topology evidence="1">Multi-pass membrane protein</topology>
    </subcellularLocation>
</comment>
<feature type="compositionally biased region" description="Basic and acidic residues" evidence="6">
    <location>
        <begin position="347"/>
        <end position="360"/>
    </location>
</feature>
<dbReference type="GO" id="GO:0005886">
    <property type="term" value="C:plasma membrane"/>
    <property type="evidence" value="ECO:0007669"/>
    <property type="project" value="UniProtKB-SubCell"/>
</dbReference>
<proteinExistence type="predicted"/>
<keyword evidence="9" id="KW-1185">Reference proteome</keyword>
<keyword evidence="2" id="KW-1003">Cell membrane</keyword>
<feature type="transmembrane region" description="Helical" evidence="7">
    <location>
        <begin position="97"/>
        <end position="117"/>
    </location>
</feature>
<protein>
    <recommendedName>
        <fullName evidence="10">YihY family inner membrane protein</fullName>
    </recommendedName>
</protein>
<evidence type="ECO:0000313" key="9">
    <source>
        <dbReference type="Proteomes" id="UP000621454"/>
    </source>
</evidence>
<dbReference type="Proteomes" id="UP000621454">
    <property type="component" value="Unassembled WGS sequence"/>
</dbReference>
<evidence type="ECO:0000256" key="1">
    <source>
        <dbReference type="ARBA" id="ARBA00004651"/>
    </source>
</evidence>
<keyword evidence="5 7" id="KW-0472">Membrane</keyword>
<feature type="transmembrane region" description="Helical" evidence="7">
    <location>
        <begin position="137"/>
        <end position="164"/>
    </location>
</feature>
<feature type="transmembrane region" description="Helical" evidence="7">
    <location>
        <begin position="243"/>
        <end position="269"/>
    </location>
</feature>
<feature type="transmembrane region" description="Helical" evidence="7">
    <location>
        <begin position="215"/>
        <end position="237"/>
    </location>
</feature>
<feature type="transmembrane region" description="Helical" evidence="7">
    <location>
        <begin position="184"/>
        <end position="203"/>
    </location>
</feature>
<name>A0A916T2K0_9ACTN</name>
<accession>A0A916T2K0</accession>
<feature type="transmembrane region" description="Helical" evidence="7">
    <location>
        <begin position="33"/>
        <end position="53"/>
    </location>
</feature>
<evidence type="ECO:0000256" key="2">
    <source>
        <dbReference type="ARBA" id="ARBA00022475"/>
    </source>
</evidence>
<dbReference type="AlphaFoldDB" id="A0A916T2K0"/>
<reference evidence="8" key="2">
    <citation type="submission" date="2020-09" db="EMBL/GenBank/DDBJ databases">
        <authorList>
            <person name="Sun Q."/>
            <person name="Zhou Y."/>
        </authorList>
    </citation>
    <scope>NUCLEOTIDE SEQUENCE</scope>
    <source>
        <strain evidence="8">CGMCC 1.12827</strain>
    </source>
</reference>
<dbReference type="InterPro" id="IPR017039">
    <property type="entry name" value="Virul_fac_BrkB"/>
</dbReference>
<dbReference type="RefSeq" id="WP_229742223.1">
    <property type="nucleotide sequence ID" value="NZ_BMGC01000006.1"/>
</dbReference>
<evidence type="ECO:0008006" key="10">
    <source>
        <dbReference type="Google" id="ProtNLM"/>
    </source>
</evidence>
<evidence type="ECO:0000313" key="8">
    <source>
        <dbReference type="EMBL" id="GGB25793.1"/>
    </source>
</evidence>
<evidence type="ECO:0000256" key="5">
    <source>
        <dbReference type="ARBA" id="ARBA00023136"/>
    </source>
</evidence>
<evidence type="ECO:0000256" key="4">
    <source>
        <dbReference type="ARBA" id="ARBA00022989"/>
    </source>
</evidence>
<sequence>MRVIGFVIWRTIVESWNGSIFGRSAQAAFWQTLSLPPLLLGLLGTIGYIGGLFGPDTIDIVHSRIIGFANRTFSEDVVTQIISPTVDNVLGRGRAEIISVGFVLSLWAGSSAVSSFVDSIVAAHDQHTVRNPVWQRIFALGLYVFFLIGAVFVLPMVALGPTYIGRIVPDSWHPLSTHIIEYGYFPAVGLLLVIALTTLYRVALPKPLPWHRLMIGAILAGVVFWCASTILRIYLAYVTSTGYTYGALAAPIAFLLFTFFLGFSVILGAELNAVIQQMWPAGPTHVDQVRDWMAAQTADISEQIKVWPTKLPTGPIRRTSSPHPSDSARSPQSRAPEPCAPASSVPDNDRIHADAGRRSETSGPDTAGSTPDARIRRPGSSDPGIPGTRTAMPGRRRLVTDRARSQGPAHGSPAAPEGRPRRRVEQHTPYDPRTPDDRRAPDD</sequence>
<dbReference type="PANTHER" id="PTHR30213:SF0">
    <property type="entry name" value="UPF0761 MEMBRANE PROTEIN YIHY"/>
    <property type="match status" value="1"/>
</dbReference>
<evidence type="ECO:0000256" key="6">
    <source>
        <dbReference type="SAM" id="MobiDB-lite"/>
    </source>
</evidence>
<gene>
    <name evidence="8" type="ORF">GCM10011489_12450</name>
</gene>
<keyword evidence="3 7" id="KW-0812">Transmembrane</keyword>
<dbReference type="Pfam" id="PF03631">
    <property type="entry name" value="Virul_fac_BrkB"/>
    <property type="match status" value="1"/>
</dbReference>
<feature type="compositionally biased region" description="Basic and acidic residues" evidence="6">
    <location>
        <begin position="423"/>
        <end position="443"/>
    </location>
</feature>
<feature type="compositionally biased region" description="Polar residues" evidence="6">
    <location>
        <begin position="318"/>
        <end position="333"/>
    </location>
</feature>
<feature type="region of interest" description="Disordered" evidence="6">
    <location>
        <begin position="310"/>
        <end position="443"/>
    </location>
</feature>
<comment type="caution">
    <text evidence="8">The sequence shown here is derived from an EMBL/GenBank/DDBJ whole genome shotgun (WGS) entry which is preliminary data.</text>
</comment>